<accession>A0A1I6QCM4</accession>
<gene>
    <name evidence="16" type="primary">murB</name>
    <name evidence="18" type="ORF">SAMN05444972_10345</name>
</gene>
<feature type="domain" description="FAD-binding PCMH-type" evidence="17">
    <location>
        <begin position="30"/>
        <end position="196"/>
    </location>
</feature>
<dbReference type="InterPro" id="IPR016169">
    <property type="entry name" value="FAD-bd_PCMH_sub2"/>
</dbReference>
<comment type="subcellular location">
    <subcellularLocation>
        <location evidence="3 16">Cytoplasm</location>
    </subcellularLocation>
</comment>
<keyword evidence="9 16" id="KW-0521">NADP</keyword>
<keyword evidence="6 16" id="KW-0132">Cell division</keyword>
<dbReference type="EMBL" id="FPAA01000003">
    <property type="protein sequence ID" value="SFS50075.1"/>
    <property type="molecule type" value="Genomic_DNA"/>
</dbReference>
<evidence type="ECO:0000313" key="19">
    <source>
        <dbReference type="Proteomes" id="UP000198660"/>
    </source>
</evidence>
<dbReference type="GO" id="GO:0009252">
    <property type="term" value="P:peptidoglycan biosynthetic process"/>
    <property type="evidence" value="ECO:0007669"/>
    <property type="project" value="UniProtKB-UniRule"/>
</dbReference>
<evidence type="ECO:0000256" key="1">
    <source>
        <dbReference type="ARBA" id="ARBA00001974"/>
    </source>
</evidence>
<name>A0A1I6QCM4_9BACL</name>
<dbReference type="GO" id="GO:0008360">
    <property type="term" value="P:regulation of cell shape"/>
    <property type="evidence" value="ECO:0007669"/>
    <property type="project" value="UniProtKB-KW"/>
</dbReference>
<dbReference type="InterPro" id="IPR003170">
    <property type="entry name" value="MurB"/>
</dbReference>
<keyword evidence="11 16" id="KW-0573">Peptidoglycan synthesis</keyword>
<dbReference type="Pfam" id="PF02873">
    <property type="entry name" value="MurB_C"/>
    <property type="match status" value="1"/>
</dbReference>
<dbReference type="HAMAP" id="MF_00037">
    <property type="entry name" value="MurB"/>
    <property type="match status" value="1"/>
</dbReference>
<evidence type="ECO:0000256" key="10">
    <source>
        <dbReference type="ARBA" id="ARBA00022960"/>
    </source>
</evidence>
<comment type="cofactor">
    <cofactor evidence="1 16">
        <name>FAD</name>
        <dbReference type="ChEBI" id="CHEBI:57692"/>
    </cofactor>
</comment>
<evidence type="ECO:0000256" key="11">
    <source>
        <dbReference type="ARBA" id="ARBA00022984"/>
    </source>
</evidence>
<dbReference type="PROSITE" id="PS51387">
    <property type="entry name" value="FAD_PCMH"/>
    <property type="match status" value="1"/>
</dbReference>
<evidence type="ECO:0000256" key="5">
    <source>
        <dbReference type="ARBA" id="ARBA00022490"/>
    </source>
</evidence>
<feature type="active site" evidence="16">
    <location>
        <position position="174"/>
    </location>
</feature>
<reference evidence="19" key="1">
    <citation type="submission" date="2016-10" db="EMBL/GenBank/DDBJ databases">
        <authorList>
            <person name="Varghese N."/>
            <person name="Submissions S."/>
        </authorList>
    </citation>
    <scope>NUCLEOTIDE SEQUENCE [LARGE SCALE GENOMIC DNA]</scope>
    <source>
        <strain evidence="19">DSM 45789</strain>
    </source>
</reference>
<dbReference type="EC" id="1.3.1.98" evidence="16"/>
<comment type="function">
    <text evidence="2 16">Cell wall formation.</text>
</comment>
<dbReference type="SUPFAM" id="SSF56176">
    <property type="entry name" value="FAD-binding/transporter-associated domain-like"/>
    <property type="match status" value="1"/>
</dbReference>
<dbReference type="Proteomes" id="UP000198660">
    <property type="component" value="Unassembled WGS sequence"/>
</dbReference>
<evidence type="ECO:0000256" key="6">
    <source>
        <dbReference type="ARBA" id="ARBA00022618"/>
    </source>
</evidence>
<dbReference type="PANTHER" id="PTHR21071:SF5">
    <property type="entry name" value="UDP-N-ACETYLENOLPYRUVOYLGLUCOSAMINE REDUCTASE"/>
    <property type="match status" value="1"/>
</dbReference>
<dbReference type="Gene3D" id="3.30.465.10">
    <property type="match status" value="1"/>
</dbReference>
<dbReference type="NCBIfam" id="TIGR00179">
    <property type="entry name" value="murB"/>
    <property type="match status" value="1"/>
</dbReference>
<sequence>MQAIAQELIDLGVEDVRVDEPLSHHTTWKVGGPADLFIYPRSREELEKTMMVIREHHLPWRIIGRGSNLLVRDGGIRGAVIKLGAGLDHLQVVGEQVVVGGGYSFVKLSVMVAKHGLTGLEFAGGIPGTVGGAVFMNAGAHGSELSQVLESAEVLLEDGRWVRITAEEMAFRYRTSILQSEMRGIVTEATFNLREGDREVVATTMAQFKDRRRMTQPLQFPCAGSVFRNPPGDHSGRLIEAAGLKGYRIGDAEVSEQHANFIINRGQATANDVLALIQHIIRTIEDKYGVTLEPEVRVVGEG</sequence>
<dbReference type="OrthoDB" id="9804753at2"/>
<dbReference type="RefSeq" id="WP_091834618.1">
    <property type="nucleotide sequence ID" value="NZ_FPAA01000003.1"/>
</dbReference>
<evidence type="ECO:0000256" key="7">
    <source>
        <dbReference type="ARBA" id="ARBA00022630"/>
    </source>
</evidence>
<keyword evidence="12 16" id="KW-0560">Oxidoreductase</keyword>
<dbReference type="Gene3D" id="3.90.78.10">
    <property type="entry name" value="UDP-N-acetylenolpyruvoylglucosamine reductase, C-terminal domain"/>
    <property type="match status" value="1"/>
</dbReference>
<dbReference type="SUPFAM" id="SSF56194">
    <property type="entry name" value="Uridine diphospho-N-Acetylenolpyruvylglucosamine reductase, MurB, C-terminal domain"/>
    <property type="match status" value="1"/>
</dbReference>
<dbReference type="Gene3D" id="3.30.43.10">
    <property type="entry name" value="Uridine Diphospho-n-acetylenolpyruvylglucosamine Reductase, domain 2"/>
    <property type="match status" value="1"/>
</dbReference>
<dbReference type="UniPathway" id="UPA00219"/>
<evidence type="ECO:0000256" key="15">
    <source>
        <dbReference type="ARBA" id="ARBA00048914"/>
    </source>
</evidence>
<keyword evidence="8 16" id="KW-0274">FAD</keyword>
<organism evidence="18 19">
    <name type="scientific">Marininema halotolerans</name>
    <dbReference type="NCBI Taxonomy" id="1155944"/>
    <lineage>
        <taxon>Bacteria</taxon>
        <taxon>Bacillati</taxon>
        <taxon>Bacillota</taxon>
        <taxon>Bacilli</taxon>
        <taxon>Bacillales</taxon>
        <taxon>Thermoactinomycetaceae</taxon>
        <taxon>Marininema</taxon>
    </lineage>
</organism>
<dbReference type="GO" id="GO:0008762">
    <property type="term" value="F:UDP-N-acetylmuramate dehydrogenase activity"/>
    <property type="evidence" value="ECO:0007669"/>
    <property type="project" value="UniProtKB-UniRule"/>
</dbReference>
<keyword evidence="5 16" id="KW-0963">Cytoplasm</keyword>
<dbReference type="InterPro" id="IPR011601">
    <property type="entry name" value="MurB_C"/>
</dbReference>
<evidence type="ECO:0000256" key="3">
    <source>
        <dbReference type="ARBA" id="ARBA00004496"/>
    </source>
</evidence>
<dbReference type="InterPro" id="IPR016167">
    <property type="entry name" value="FAD-bd_PCMH_sub1"/>
</dbReference>
<dbReference type="GO" id="GO:0071555">
    <property type="term" value="P:cell wall organization"/>
    <property type="evidence" value="ECO:0007669"/>
    <property type="project" value="UniProtKB-KW"/>
</dbReference>
<dbReference type="InterPro" id="IPR036318">
    <property type="entry name" value="FAD-bd_PCMH-like_sf"/>
</dbReference>
<comment type="catalytic activity">
    <reaction evidence="15 16">
        <text>UDP-N-acetyl-alpha-D-muramate + NADP(+) = UDP-N-acetyl-3-O-(1-carboxyvinyl)-alpha-D-glucosamine + NADPH + H(+)</text>
        <dbReference type="Rhea" id="RHEA:12248"/>
        <dbReference type="ChEBI" id="CHEBI:15378"/>
        <dbReference type="ChEBI" id="CHEBI:57783"/>
        <dbReference type="ChEBI" id="CHEBI:58349"/>
        <dbReference type="ChEBI" id="CHEBI:68483"/>
        <dbReference type="ChEBI" id="CHEBI:70757"/>
        <dbReference type="EC" id="1.3.1.98"/>
    </reaction>
</comment>
<protein>
    <recommendedName>
        <fullName evidence="16">UDP-N-acetylenolpyruvoylglucosamine reductase</fullName>
        <ecNumber evidence="16">1.3.1.98</ecNumber>
    </recommendedName>
    <alternativeName>
        <fullName evidence="16">UDP-N-acetylmuramate dehydrogenase</fullName>
    </alternativeName>
</protein>
<evidence type="ECO:0000256" key="2">
    <source>
        <dbReference type="ARBA" id="ARBA00003921"/>
    </source>
</evidence>
<evidence type="ECO:0000256" key="12">
    <source>
        <dbReference type="ARBA" id="ARBA00023002"/>
    </source>
</evidence>
<keyword evidence="10 16" id="KW-0133">Cell shape</keyword>
<dbReference type="AlphaFoldDB" id="A0A1I6QCM4"/>
<dbReference type="InterPro" id="IPR036635">
    <property type="entry name" value="MurB_C_sf"/>
</dbReference>
<comment type="pathway">
    <text evidence="4 16">Cell wall biogenesis; peptidoglycan biosynthesis.</text>
</comment>
<evidence type="ECO:0000256" key="9">
    <source>
        <dbReference type="ARBA" id="ARBA00022857"/>
    </source>
</evidence>
<evidence type="ECO:0000259" key="17">
    <source>
        <dbReference type="PROSITE" id="PS51387"/>
    </source>
</evidence>
<dbReference type="PANTHER" id="PTHR21071">
    <property type="entry name" value="UDP-N-ACETYLENOLPYRUVOYLGLUCOSAMINE REDUCTASE"/>
    <property type="match status" value="1"/>
</dbReference>
<dbReference type="NCBIfam" id="NF010480">
    <property type="entry name" value="PRK13905.1"/>
    <property type="match status" value="1"/>
</dbReference>
<keyword evidence="7 16" id="KW-0285">Flavoprotein</keyword>
<dbReference type="GO" id="GO:0051301">
    <property type="term" value="P:cell division"/>
    <property type="evidence" value="ECO:0007669"/>
    <property type="project" value="UniProtKB-KW"/>
</dbReference>
<dbReference type="InterPro" id="IPR006094">
    <property type="entry name" value="Oxid_FAD_bind_N"/>
</dbReference>
<dbReference type="GO" id="GO:0005829">
    <property type="term" value="C:cytosol"/>
    <property type="evidence" value="ECO:0007669"/>
    <property type="project" value="TreeGrafter"/>
</dbReference>
<evidence type="ECO:0000256" key="14">
    <source>
        <dbReference type="ARBA" id="ARBA00023316"/>
    </source>
</evidence>
<evidence type="ECO:0000256" key="4">
    <source>
        <dbReference type="ARBA" id="ARBA00004752"/>
    </source>
</evidence>
<comment type="similarity">
    <text evidence="16">Belongs to the MurB family.</text>
</comment>
<keyword evidence="19" id="KW-1185">Reference proteome</keyword>
<dbReference type="Pfam" id="PF01565">
    <property type="entry name" value="FAD_binding_4"/>
    <property type="match status" value="1"/>
</dbReference>
<evidence type="ECO:0000256" key="8">
    <source>
        <dbReference type="ARBA" id="ARBA00022827"/>
    </source>
</evidence>
<evidence type="ECO:0000256" key="13">
    <source>
        <dbReference type="ARBA" id="ARBA00023306"/>
    </source>
</evidence>
<dbReference type="GO" id="GO:0071949">
    <property type="term" value="F:FAD binding"/>
    <property type="evidence" value="ECO:0007669"/>
    <property type="project" value="InterPro"/>
</dbReference>
<dbReference type="InterPro" id="IPR016166">
    <property type="entry name" value="FAD-bd_PCMH"/>
</dbReference>
<proteinExistence type="inferred from homology"/>
<keyword evidence="13 16" id="KW-0131">Cell cycle</keyword>
<evidence type="ECO:0000256" key="16">
    <source>
        <dbReference type="HAMAP-Rule" id="MF_00037"/>
    </source>
</evidence>
<evidence type="ECO:0000313" key="18">
    <source>
        <dbReference type="EMBL" id="SFS50075.1"/>
    </source>
</evidence>
<feature type="active site" description="Proton donor" evidence="16">
    <location>
        <position position="225"/>
    </location>
</feature>
<keyword evidence="14 16" id="KW-0961">Cell wall biogenesis/degradation</keyword>
<feature type="active site" evidence="16">
    <location>
        <position position="295"/>
    </location>
</feature>